<dbReference type="Proteomes" id="UP000814033">
    <property type="component" value="Unassembled WGS sequence"/>
</dbReference>
<evidence type="ECO:0000313" key="2">
    <source>
        <dbReference type="Proteomes" id="UP000814033"/>
    </source>
</evidence>
<keyword evidence="1" id="KW-0067">ATP-binding</keyword>
<keyword evidence="1" id="KW-0378">Hydrolase</keyword>
<evidence type="ECO:0000313" key="1">
    <source>
        <dbReference type="EMBL" id="KAI0052062.1"/>
    </source>
</evidence>
<protein>
    <submittedName>
        <fullName evidence="1">ATP-dependent DNA helicase</fullName>
    </submittedName>
</protein>
<comment type="caution">
    <text evidence="1">The sequence shown here is derived from an EMBL/GenBank/DDBJ whole genome shotgun (WGS) entry which is preliminary data.</text>
</comment>
<proteinExistence type="predicted"/>
<name>A0ACB8S7H5_9AGAM</name>
<sequence length="801" mass="88996">MSSYDAGDALASDDPGFEEILRRSEVQVPHPTVSRASSSALEAHALRQVLRKRVSDVDTALADFEEVVKQLRADKCHLQGQLQNIDQKGNGRLGVITNYLSDKFEWAAELVNKLNVVFGIDSFRLVQEGVCNANMSGRDIVCVMPTGGGKSLTYQLPAIKSIGCTIVISPLISLIRDQILHLRESNVEAVMLMSGIAQDEMRSIMRRLDETATGKGGVKLCYVTPERLSKSDNFMFMVQKLAKNGRLARFVIDEAHCISQQGHDFRTDYKKLSMLRQQFPKIPILALSATCSQKVLEDLLQILGLKPITPGRSANLNGTVYFSSPLYRENLNYKVVEKSSVRAEVIRHMVEYILEHHPNASGIIYCLSRRDSEAVAKDIQVRSEGKIRTGVYHSGIPDPVKEKLHEDWRSGAIKVVCATIAFGLGIDKADVRFVMHHSKSVQNYYQESGRAGRDGKDADCILYYRSMDAFRYNELKQESKQSHQQIHEMLRFLQDTNECRNVLFAKHFALSAWSADELARCGHCDNCTRAPGAVEERDITVDAWRVLRISQALKRADENVTAQKLSDCARGVGAEVKKPEMAAVGKVSLSKQDTEALVIHLMLEQYLTVKLHRTAHKTVTYLEPGKADHATAFMNRSQAQVDEARTGARMMYAFLIPEKKVKTKASAGGGPSPASGNTTPPPRRKKSNAKGAGPSKPRKRKRAERTPSPEDHDLGVEDVSDSSGYTSGSVEIYSPITKRRRPAKRPRKPSPPRRDLIPSSESEPEWSYSRGDTNSRMASNRRAQASSSSRGAAEVIVLSSD</sequence>
<reference evidence="1" key="2">
    <citation type="journal article" date="2022" name="New Phytol.">
        <title>Evolutionary transition to the ectomycorrhizal habit in the genomes of a hyperdiverse lineage of mushroom-forming fungi.</title>
        <authorList>
            <person name="Looney B."/>
            <person name="Miyauchi S."/>
            <person name="Morin E."/>
            <person name="Drula E."/>
            <person name="Courty P.E."/>
            <person name="Kohler A."/>
            <person name="Kuo A."/>
            <person name="LaButti K."/>
            <person name="Pangilinan J."/>
            <person name="Lipzen A."/>
            <person name="Riley R."/>
            <person name="Andreopoulos W."/>
            <person name="He G."/>
            <person name="Johnson J."/>
            <person name="Nolan M."/>
            <person name="Tritt A."/>
            <person name="Barry K.W."/>
            <person name="Grigoriev I.V."/>
            <person name="Nagy L.G."/>
            <person name="Hibbett D."/>
            <person name="Henrissat B."/>
            <person name="Matheny P.B."/>
            <person name="Labbe J."/>
            <person name="Martin F.M."/>
        </authorList>
    </citation>
    <scope>NUCLEOTIDE SEQUENCE</scope>
    <source>
        <strain evidence="1">FP105234-sp</strain>
    </source>
</reference>
<keyword evidence="1" id="KW-0547">Nucleotide-binding</keyword>
<keyword evidence="2" id="KW-1185">Reference proteome</keyword>
<dbReference type="EMBL" id="MU275848">
    <property type="protein sequence ID" value="KAI0052062.1"/>
    <property type="molecule type" value="Genomic_DNA"/>
</dbReference>
<accession>A0ACB8S7H5</accession>
<keyword evidence="1" id="KW-0347">Helicase</keyword>
<gene>
    <name evidence="1" type="ORF">FA95DRAFT_1554036</name>
</gene>
<reference evidence="1" key="1">
    <citation type="submission" date="2021-02" db="EMBL/GenBank/DDBJ databases">
        <authorList>
            <consortium name="DOE Joint Genome Institute"/>
            <person name="Ahrendt S."/>
            <person name="Looney B.P."/>
            <person name="Miyauchi S."/>
            <person name="Morin E."/>
            <person name="Drula E."/>
            <person name="Courty P.E."/>
            <person name="Chicoki N."/>
            <person name="Fauchery L."/>
            <person name="Kohler A."/>
            <person name="Kuo A."/>
            <person name="Labutti K."/>
            <person name="Pangilinan J."/>
            <person name="Lipzen A."/>
            <person name="Riley R."/>
            <person name="Andreopoulos W."/>
            <person name="He G."/>
            <person name="Johnson J."/>
            <person name="Barry K.W."/>
            <person name="Grigoriev I.V."/>
            <person name="Nagy L."/>
            <person name="Hibbett D."/>
            <person name="Henrissat B."/>
            <person name="Matheny P.B."/>
            <person name="Labbe J."/>
            <person name="Martin F."/>
        </authorList>
    </citation>
    <scope>NUCLEOTIDE SEQUENCE</scope>
    <source>
        <strain evidence="1">FP105234-sp</strain>
    </source>
</reference>
<organism evidence="1 2">
    <name type="scientific">Auriscalpium vulgare</name>
    <dbReference type="NCBI Taxonomy" id="40419"/>
    <lineage>
        <taxon>Eukaryota</taxon>
        <taxon>Fungi</taxon>
        <taxon>Dikarya</taxon>
        <taxon>Basidiomycota</taxon>
        <taxon>Agaricomycotina</taxon>
        <taxon>Agaricomycetes</taxon>
        <taxon>Russulales</taxon>
        <taxon>Auriscalpiaceae</taxon>
        <taxon>Auriscalpium</taxon>
    </lineage>
</organism>